<dbReference type="EMBL" id="JAPDRQ010000053">
    <property type="protein sequence ID" value="KAJ9658245.1"/>
    <property type="molecule type" value="Genomic_DNA"/>
</dbReference>
<keyword evidence="2" id="KW-1185">Reference proteome</keyword>
<gene>
    <name evidence="1" type="ORF">H2198_003818</name>
</gene>
<comment type="caution">
    <text evidence="1">The sequence shown here is derived from an EMBL/GenBank/DDBJ whole genome shotgun (WGS) entry which is preliminary data.</text>
</comment>
<protein>
    <submittedName>
        <fullName evidence="1">Uncharacterized protein</fullName>
    </submittedName>
</protein>
<accession>A0ACC3AAG0</accession>
<sequence>MARKAKSTTNRVQWLETRVKELEQLTAQRQQAELHPSDNNISAHDGCMSPTDPVDRVPCSDSLESQLQTSSLPIFSGDSLPIASARTGPDERASQQSILVAPVQRSSNSEPRESTINAGQGTLLDGQPVHAIIGPSEDDCQTDEFFGVSSAGSFMQNVRRMVEKKLGQESSLAYSASGRRHSALPRTGLTHEATNKHTDYVLPPRRVADRLMTAYWRHVHIIDPYLDKAQMQDDYEKIWQGDSTIDDERSTLCLLNVIFALSSQLDESLIPTERERTANSYYLRARELLDVLETGSVRSVQYCLLLGEYFQGTGDSHPCWIFVGLAIRTAQSLGLHLAETSERITDLRTRQVMRKVWHGCILMDRVLSMTYGRPCMIGPRAAAAVPLPLALDDDHTTSENTGQGHSSAQPRSLMDFFISSLKLYDILHDVIFNFYSVNSQRDRQRNWPHDRPLDPIEGNPSVFELERRLSGWENSLPLHLKIANPFQHEDMEYATRRQAIILHQRYLSRSFFCLAQHTNKVKTAPRSLVASEAYPF</sequence>
<evidence type="ECO:0000313" key="2">
    <source>
        <dbReference type="Proteomes" id="UP001172386"/>
    </source>
</evidence>
<evidence type="ECO:0000313" key="1">
    <source>
        <dbReference type="EMBL" id="KAJ9658245.1"/>
    </source>
</evidence>
<dbReference type="Proteomes" id="UP001172386">
    <property type="component" value="Unassembled WGS sequence"/>
</dbReference>
<name>A0ACC3AAG0_9EURO</name>
<organism evidence="1 2">
    <name type="scientific">Neophaeococcomyces mojaviensis</name>
    <dbReference type="NCBI Taxonomy" id="3383035"/>
    <lineage>
        <taxon>Eukaryota</taxon>
        <taxon>Fungi</taxon>
        <taxon>Dikarya</taxon>
        <taxon>Ascomycota</taxon>
        <taxon>Pezizomycotina</taxon>
        <taxon>Eurotiomycetes</taxon>
        <taxon>Chaetothyriomycetidae</taxon>
        <taxon>Chaetothyriales</taxon>
        <taxon>Chaetothyriales incertae sedis</taxon>
        <taxon>Neophaeococcomyces</taxon>
    </lineage>
</organism>
<reference evidence="1" key="1">
    <citation type="submission" date="2022-10" db="EMBL/GenBank/DDBJ databases">
        <title>Culturing micro-colonial fungi from biological soil crusts in the Mojave desert and describing Neophaeococcomyces mojavensis, and introducing the new genera and species Taxawa tesnikishii.</title>
        <authorList>
            <person name="Kurbessoian T."/>
            <person name="Stajich J.E."/>
        </authorList>
    </citation>
    <scope>NUCLEOTIDE SEQUENCE</scope>
    <source>
        <strain evidence="1">JES_112</strain>
    </source>
</reference>
<proteinExistence type="predicted"/>